<protein>
    <submittedName>
        <fullName evidence="2">Uncharacterized protein</fullName>
    </submittedName>
</protein>
<dbReference type="OrthoDB" id="2692094at2759"/>
<dbReference type="EMBL" id="KN826564">
    <property type="protein sequence ID" value="KIK78520.1"/>
    <property type="molecule type" value="Genomic_DNA"/>
</dbReference>
<evidence type="ECO:0000256" key="1">
    <source>
        <dbReference type="SAM" id="MobiDB-lite"/>
    </source>
</evidence>
<dbReference type="HOGENOM" id="CLU_002498_9_3_1"/>
<feature type="region of interest" description="Disordered" evidence="1">
    <location>
        <begin position="156"/>
        <end position="175"/>
    </location>
</feature>
<name>A0A0D0DK21_9AGAM</name>
<evidence type="ECO:0000313" key="2">
    <source>
        <dbReference type="EMBL" id="KIK78520.1"/>
    </source>
</evidence>
<organism evidence="2 3">
    <name type="scientific">Paxillus rubicundulus Ve08.2h10</name>
    <dbReference type="NCBI Taxonomy" id="930991"/>
    <lineage>
        <taxon>Eukaryota</taxon>
        <taxon>Fungi</taxon>
        <taxon>Dikarya</taxon>
        <taxon>Basidiomycota</taxon>
        <taxon>Agaricomycotina</taxon>
        <taxon>Agaricomycetes</taxon>
        <taxon>Agaricomycetidae</taxon>
        <taxon>Boletales</taxon>
        <taxon>Paxilineae</taxon>
        <taxon>Paxillaceae</taxon>
        <taxon>Paxillus</taxon>
    </lineage>
</organism>
<feature type="region of interest" description="Disordered" evidence="1">
    <location>
        <begin position="461"/>
        <end position="499"/>
    </location>
</feature>
<dbReference type="AlphaFoldDB" id="A0A0D0DK21"/>
<dbReference type="InParanoid" id="A0A0D0DK21"/>
<dbReference type="Proteomes" id="UP000054538">
    <property type="component" value="Unassembled WGS sequence"/>
</dbReference>
<feature type="compositionally biased region" description="Basic residues" evidence="1">
    <location>
        <begin position="157"/>
        <end position="171"/>
    </location>
</feature>
<reference evidence="3" key="2">
    <citation type="submission" date="2015-01" db="EMBL/GenBank/DDBJ databases">
        <title>Evolutionary Origins and Diversification of the Mycorrhizal Mutualists.</title>
        <authorList>
            <consortium name="DOE Joint Genome Institute"/>
            <consortium name="Mycorrhizal Genomics Consortium"/>
            <person name="Kohler A."/>
            <person name="Kuo A."/>
            <person name="Nagy L.G."/>
            <person name="Floudas D."/>
            <person name="Copeland A."/>
            <person name="Barry K.W."/>
            <person name="Cichocki N."/>
            <person name="Veneault-Fourrey C."/>
            <person name="LaButti K."/>
            <person name="Lindquist E.A."/>
            <person name="Lipzen A."/>
            <person name="Lundell T."/>
            <person name="Morin E."/>
            <person name="Murat C."/>
            <person name="Riley R."/>
            <person name="Ohm R."/>
            <person name="Sun H."/>
            <person name="Tunlid A."/>
            <person name="Henrissat B."/>
            <person name="Grigoriev I.V."/>
            <person name="Hibbett D.S."/>
            <person name="Martin F."/>
        </authorList>
    </citation>
    <scope>NUCLEOTIDE SEQUENCE [LARGE SCALE GENOMIC DNA]</scope>
    <source>
        <strain evidence="3">Ve08.2h10</strain>
    </source>
</reference>
<feature type="compositionally biased region" description="Acidic residues" evidence="1">
    <location>
        <begin position="485"/>
        <end position="499"/>
    </location>
</feature>
<evidence type="ECO:0000313" key="3">
    <source>
        <dbReference type="Proteomes" id="UP000054538"/>
    </source>
</evidence>
<sequence length="499" mass="58053">MKRLAARDFEDLLQESSARFPYSKVSYHPPITKLSSTYYLTLPPGMHMQNYISTPRTPFPFFDKATASMCQSIHKFQRKTCAFYHTTELPQEHAVRGRHKAALAAKQGQAIPVSQPKCKTLNLTTYKYHALGDYPSTIRQYGTTDSYSTQLGELEHRRSKRRFPRSGKKKGGMVQSIANQEAIERFIKKVNNAHEKLSLQNEPVSHHLCNSPSEHYHITKSFHKSEDLTAWLVEQRGDSAFENFLPQLQDHILGRVRGLAYDGDEHEFSDEDRSSININDNKLYHHSMFRVNYTTYDLWREQDTINPSTHADIMVLSHKDEQTHPYWYARVVHIFHVMVRSRENVYSPFSSPTRMNVLFVRWFRRDVNYPSGWTEKHPHRLQFFDQENPSDAFGFVDPDSVVHGVHIIPAFTYACTEELLGPSQARRQKDGEQLDADWKYYYVNIVGHKVTRDWDDILQSESNKVGDFGDREDEDVDAMMQETNSEGDEDDSEGEREEE</sequence>
<proteinExistence type="predicted"/>
<gene>
    <name evidence="2" type="ORF">PAXRUDRAFT_16828</name>
</gene>
<reference evidence="2 3" key="1">
    <citation type="submission" date="2014-04" db="EMBL/GenBank/DDBJ databases">
        <authorList>
            <consortium name="DOE Joint Genome Institute"/>
            <person name="Kuo A."/>
            <person name="Kohler A."/>
            <person name="Jargeat P."/>
            <person name="Nagy L.G."/>
            <person name="Floudas D."/>
            <person name="Copeland A."/>
            <person name="Barry K.W."/>
            <person name="Cichocki N."/>
            <person name="Veneault-Fourrey C."/>
            <person name="LaButti K."/>
            <person name="Lindquist E.A."/>
            <person name="Lipzen A."/>
            <person name="Lundell T."/>
            <person name="Morin E."/>
            <person name="Murat C."/>
            <person name="Sun H."/>
            <person name="Tunlid A."/>
            <person name="Henrissat B."/>
            <person name="Grigoriev I.V."/>
            <person name="Hibbett D.S."/>
            <person name="Martin F."/>
            <person name="Nordberg H.P."/>
            <person name="Cantor M.N."/>
            <person name="Hua S.X."/>
        </authorList>
    </citation>
    <scope>NUCLEOTIDE SEQUENCE [LARGE SCALE GENOMIC DNA]</scope>
    <source>
        <strain evidence="2 3">Ve08.2h10</strain>
    </source>
</reference>
<accession>A0A0D0DK21</accession>
<keyword evidence="3" id="KW-1185">Reference proteome</keyword>